<keyword evidence="2" id="KW-1185">Reference proteome</keyword>
<name>A0ABX6NZE3_AERME</name>
<dbReference type="Proteomes" id="UP000502657">
    <property type="component" value="Chromosome"/>
</dbReference>
<gene>
    <name evidence="1" type="ORF">E4188_18005</name>
</gene>
<evidence type="ECO:0000313" key="1">
    <source>
        <dbReference type="EMBL" id="QJT41153.1"/>
    </source>
</evidence>
<dbReference type="InterPro" id="IPR019650">
    <property type="entry name" value="DUF2513"/>
</dbReference>
<organism evidence="1 2">
    <name type="scientific">Aeromonas media</name>
    <dbReference type="NCBI Taxonomy" id="651"/>
    <lineage>
        <taxon>Bacteria</taxon>
        <taxon>Pseudomonadati</taxon>
        <taxon>Pseudomonadota</taxon>
        <taxon>Gammaproteobacteria</taxon>
        <taxon>Aeromonadales</taxon>
        <taxon>Aeromonadaceae</taxon>
        <taxon>Aeromonas</taxon>
    </lineage>
</organism>
<sequence>MSYHVRLLMEIGLIEGKIQSLIGGGGPSDFAIIRLTWSGHEFLDSIRNDTVWNKTKEAFASKGLDMTFDSIKTVASWCLTSMLDLAK</sequence>
<evidence type="ECO:0000313" key="2">
    <source>
        <dbReference type="Proteomes" id="UP000502657"/>
    </source>
</evidence>
<protein>
    <submittedName>
        <fullName evidence="1">DUF2513 domain-containing protein</fullName>
    </submittedName>
</protein>
<dbReference type="EMBL" id="CP038448">
    <property type="protein sequence ID" value="QJT41153.1"/>
    <property type="molecule type" value="Genomic_DNA"/>
</dbReference>
<dbReference type="Pfam" id="PF10711">
    <property type="entry name" value="DUF2513"/>
    <property type="match status" value="1"/>
</dbReference>
<proteinExistence type="predicted"/>
<accession>A0ABX6NZE3</accession>
<reference evidence="1 2" key="1">
    <citation type="submission" date="2019-03" db="EMBL/GenBank/DDBJ databases">
        <title>Novel transposon Tn6433 accelerates the dissemination of tet(E) in Aeromonas from aerobic biofilm under oxytetracycline stress.</title>
        <authorList>
            <person name="Shi Y."/>
            <person name="Tian Z."/>
            <person name="Zhang Y."/>
            <person name="Zhang H."/>
            <person name="Yang M."/>
        </authorList>
    </citation>
    <scope>NUCLEOTIDE SEQUENCE [LARGE SCALE GENOMIC DNA]</scope>
    <source>
        <strain evidence="1 2">R50-22</strain>
    </source>
</reference>